<dbReference type="OrthoDB" id="129262at2759"/>
<reference evidence="1 2" key="1">
    <citation type="submission" date="2013-11" db="EMBL/GenBank/DDBJ databases">
        <title>The Genome Sequence of Phytophthora parasitica P1569.</title>
        <authorList>
            <consortium name="The Broad Institute Genomics Platform"/>
            <person name="Russ C."/>
            <person name="Tyler B."/>
            <person name="Panabieres F."/>
            <person name="Shan W."/>
            <person name="Tripathy S."/>
            <person name="Grunwald N."/>
            <person name="Machado M."/>
            <person name="Johnson C.S."/>
            <person name="Arredondo F."/>
            <person name="Hong C."/>
            <person name="Coffey M."/>
            <person name="Young S.K."/>
            <person name="Zeng Q."/>
            <person name="Gargeya S."/>
            <person name="Fitzgerald M."/>
            <person name="Abouelleil A."/>
            <person name="Alvarado L."/>
            <person name="Chapman S.B."/>
            <person name="Gainer-Dewar J."/>
            <person name="Goldberg J."/>
            <person name="Griggs A."/>
            <person name="Gujja S."/>
            <person name="Hansen M."/>
            <person name="Howarth C."/>
            <person name="Imamovic A."/>
            <person name="Ireland A."/>
            <person name="Larimer J."/>
            <person name="McCowan C."/>
            <person name="Murphy C."/>
            <person name="Pearson M."/>
            <person name="Poon T.W."/>
            <person name="Priest M."/>
            <person name="Roberts A."/>
            <person name="Saif S."/>
            <person name="Shea T."/>
            <person name="Sykes S."/>
            <person name="Wortman J."/>
            <person name="Nusbaum C."/>
            <person name="Birren B."/>
        </authorList>
    </citation>
    <scope>NUCLEOTIDE SEQUENCE [LARGE SCALE GENOMIC DNA]</scope>
    <source>
        <strain evidence="1 2">P1569</strain>
    </source>
</reference>
<protein>
    <submittedName>
        <fullName evidence="1">Uncharacterized protein</fullName>
    </submittedName>
</protein>
<dbReference type="Proteomes" id="UP000018721">
    <property type="component" value="Unassembled WGS sequence"/>
</dbReference>
<organism evidence="1 2">
    <name type="scientific">Phytophthora nicotianae P1569</name>
    <dbReference type="NCBI Taxonomy" id="1317065"/>
    <lineage>
        <taxon>Eukaryota</taxon>
        <taxon>Sar</taxon>
        <taxon>Stramenopiles</taxon>
        <taxon>Oomycota</taxon>
        <taxon>Peronosporomycetes</taxon>
        <taxon>Peronosporales</taxon>
        <taxon>Peronosporaceae</taxon>
        <taxon>Phytophthora</taxon>
    </lineage>
</organism>
<gene>
    <name evidence="1" type="ORF">F443_01935</name>
</gene>
<comment type="caution">
    <text evidence="1">The sequence shown here is derived from an EMBL/GenBank/DDBJ whole genome shotgun (WGS) entry which is preliminary data.</text>
</comment>
<dbReference type="EMBL" id="ANIZ01000312">
    <property type="protein sequence ID" value="ETI55391.1"/>
    <property type="molecule type" value="Genomic_DNA"/>
</dbReference>
<evidence type="ECO:0000313" key="1">
    <source>
        <dbReference type="EMBL" id="ETI55391.1"/>
    </source>
</evidence>
<evidence type="ECO:0000313" key="2">
    <source>
        <dbReference type="Proteomes" id="UP000018721"/>
    </source>
</evidence>
<keyword evidence="2" id="KW-1185">Reference proteome</keyword>
<sequence length="269" mass="31005">MPGLRAEELPSERLSVGKQIAYYSRRFVTGDTRGQRVAVVMSVDDTPENELPVSLDAGDSLLLTVFMRRSRDVLGNELNLEHVKWRKLASSYPTMSGVLQRVPSRRRKRSVFLQPREDKDHAPVEVDWPKDVVKIYKCLNPSKIRFKDRKDLQFQRIMHGYTIFYSMRSTKNKFVIEAVKAGSITLFISQRSSQTLLRRNGTCNFSGCIIPSCALRLAKSDPIFVHELKPDVQVEDVREVTSIREVWLSRHPTNHTETKQFPTDQADRQ</sequence>
<name>V9FWG8_PHYNI</name>
<accession>V9FWG8</accession>
<dbReference type="HOGENOM" id="CLU_1036133_0_0_1"/>
<proteinExistence type="predicted"/>
<dbReference type="AlphaFoldDB" id="V9FWG8"/>